<name>A0A561C0X2_9ACTN</name>
<dbReference type="InterPro" id="IPR013785">
    <property type="entry name" value="Aldolase_TIM"/>
</dbReference>
<dbReference type="OrthoDB" id="9785502at2"/>
<dbReference type="Proteomes" id="UP000318380">
    <property type="component" value="Unassembled WGS sequence"/>
</dbReference>
<organism evidence="1 2">
    <name type="scientific">Kribbella amoyensis</name>
    <dbReference type="NCBI Taxonomy" id="996641"/>
    <lineage>
        <taxon>Bacteria</taxon>
        <taxon>Bacillati</taxon>
        <taxon>Actinomycetota</taxon>
        <taxon>Actinomycetes</taxon>
        <taxon>Propionibacteriales</taxon>
        <taxon>Kribbellaceae</taxon>
        <taxon>Kribbella</taxon>
    </lineage>
</organism>
<dbReference type="EMBL" id="VIVK01000001">
    <property type="protein sequence ID" value="TWD84795.1"/>
    <property type="molecule type" value="Genomic_DNA"/>
</dbReference>
<accession>A0A561C0X2</accession>
<dbReference type="AlphaFoldDB" id="A0A561C0X2"/>
<evidence type="ECO:0000313" key="1">
    <source>
        <dbReference type="EMBL" id="TWD84795.1"/>
    </source>
</evidence>
<dbReference type="Gene3D" id="3.20.20.70">
    <property type="entry name" value="Aldolase class I"/>
    <property type="match status" value="1"/>
</dbReference>
<dbReference type="InterPro" id="IPR017853">
    <property type="entry name" value="GH"/>
</dbReference>
<evidence type="ECO:0000313" key="2">
    <source>
        <dbReference type="Proteomes" id="UP000318380"/>
    </source>
</evidence>
<keyword evidence="2" id="KW-1185">Reference proteome</keyword>
<reference evidence="1 2" key="1">
    <citation type="submission" date="2019-06" db="EMBL/GenBank/DDBJ databases">
        <title>Sequencing the genomes of 1000 actinobacteria strains.</title>
        <authorList>
            <person name="Klenk H.-P."/>
        </authorList>
    </citation>
    <scope>NUCLEOTIDE SEQUENCE [LARGE SCALE GENOMIC DNA]</scope>
    <source>
        <strain evidence="1 2">DSM 24683</strain>
    </source>
</reference>
<protein>
    <submittedName>
        <fullName evidence="1">Alpha-galactosidase</fullName>
    </submittedName>
</protein>
<comment type="caution">
    <text evidence="1">The sequence shown here is derived from an EMBL/GenBank/DDBJ whole genome shotgun (WGS) entry which is preliminary data.</text>
</comment>
<sequence length="523" mass="56738">MREPSKVFVQAGPADRLVPAVPAGHRWTTAGVEVTWSADGEIGVGAAGDVSRVAVRWDERVSPETLVLGDAWERSYGDLQWRHLQPDRFLPWYFLAHDRASGTTTGMGVDVQPSAFCSWTVDPDGITLWLDLRNGGGPTRLGGRTLTAAVVRQFEDAGTPWLTLNAAVEAMSSRLSSRPDPTPVVGANNWYYAYGENFDEKAVLQDAATIVELADGHPVKPFSVVDDGWNPGGNGSGGPWDSGIPGLFDDLAGTAAAIKELGARPGLWFRPLLSRESGPWGRAGRADGPGRALDPTYPEVLDLVRADLARFRDWGFELVKHDFSSYDLFGRFGPAMGARLTGGGWQFHDPARTTAEIVLDLYREIRAAGDGLVLIGCNTVGHLAAGLVDVQRTGDDTSGRDWERTRKMGVNSLAFRLPQHQRFFTLDADCVACTPQTPWELNRKFLDLVARSGSALFVSVDPAARTEQTDQDLGDGIRLALSGGDTIEPLDWLVNTTPTDWRTTSGTVHYDWSLPWGADPAAG</sequence>
<gene>
    <name evidence="1" type="ORF">FB561_5991</name>
</gene>
<dbReference type="SUPFAM" id="SSF51445">
    <property type="entry name" value="(Trans)glycosidases"/>
    <property type="match status" value="1"/>
</dbReference>
<proteinExistence type="predicted"/>
<dbReference type="RefSeq" id="WP_145812444.1">
    <property type="nucleotide sequence ID" value="NZ_VIVK01000001.1"/>
</dbReference>